<comment type="subcellular location">
    <subcellularLocation>
        <location evidence="6">Cytoplasm</location>
    </subcellularLocation>
</comment>
<dbReference type="PANTHER" id="PTHR13393">
    <property type="entry name" value="SAM-DEPENDENT METHYLTRANSFERASE"/>
    <property type="match status" value="1"/>
</dbReference>
<dbReference type="EC" id="2.1.1.181" evidence="6"/>
<dbReference type="InterPro" id="IPR016909">
    <property type="entry name" value="rRNA_lsu_MeTfrase_F"/>
</dbReference>
<dbReference type="NCBIfam" id="NF008725">
    <property type="entry name" value="PRK11727.1"/>
    <property type="match status" value="1"/>
</dbReference>
<evidence type="ECO:0000313" key="7">
    <source>
        <dbReference type="EMBL" id="PDS23538.1"/>
    </source>
</evidence>
<keyword evidence="5 6" id="KW-0949">S-adenosyl-L-methionine</keyword>
<dbReference type="Proteomes" id="UP000220828">
    <property type="component" value="Unassembled WGS sequence"/>
</dbReference>
<comment type="catalytic activity">
    <reaction evidence="6">
        <text>adenosine(1618) in 23S rRNA + S-adenosyl-L-methionine = N(6)-methyladenosine(1618) in 23S rRNA + S-adenosyl-L-homocysteine + H(+)</text>
        <dbReference type="Rhea" id="RHEA:16497"/>
        <dbReference type="Rhea" id="RHEA-COMP:10229"/>
        <dbReference type="Rhea" id="RHEA-COMP:10231"/>
        <dbReference type="ChEBI" id="CHEBI:15378"/>
        <dbReference type="ChEBI" id="CHEBI:57856"/>
        <dbReference type="ChEBI" id="CHEBI:59789"/>
        <dbReference type="ChEBI" id="CHEBI:74411"/>
        <dbReference type="ChEBI" id="CHEBI:74449"/>
        <dbReference type="EC" id="2.1.1.181"/>
    </reaction>
</comment>
<organism evidence="7 8">
    <name type="scientific">Flavobacterium branchiophilum</name>
    <dbReference type="NCBI Taxonomy" id="55197"/>
    <lineage>
        <taxon>Bacteria</taxon>
        <taxon>Pseudomonadati</taxon>
        <taxon>Bacteroidota</taxon>
        <taxon>Flavobacteriia</taxon>
        <taxon>Flavobacteriales</taxon>
        <taxon>Flavobacteriaceae</taxon>
        <taxon>Flavobacterium</taxon>
    </lineage>
</organism>
<evidence type="ECO:0000256" key="3">
    <source>
        <dbReference type="ARBA" id="ARBA00022603"/>
    </source>
</evidence>
<proteinExistence type="inferred from homology"/>
<dbReference type="Pfam" id="PF05971">
    <property type="entry name" value="Methyltransf_10"/>
    <property type="match status" value="1"/>
</dbReference>
<dbReference type="InterPro" id="IPR029063">
    <property type="entry name" value="SAM-dependent_MTases_sf"/>
</dbReference>
<keyword evidence="4 6" id="KW-0808">Transferase</keyword>
<sequence>MKSKNTTDKVPMHPRNKHRDGYDFELLMSQCPMLKKFVFVNEFNTKTIDFANPEAVKCLNQSLLITYYELQYWDIPPFNLCPPIPGRADYIHHLADFLGQHCGGTIPTGDGVLGLDIGIGANCIYPILGHHLYQWSFVGTDINEEALQNCKRIISKNPNLVDYISLQLQTNIKYIFKNIILPEDKFTFSICNPPFHSSEDEVLQHNNRKTTHLNTAKGQNFSGNQNELWCEGGELTFINQMIYESAKYPMQCLWFTTLVSKKVHLKTIYNTLNRVNVAQHHTISMAQGQKNSRFIAWTFQTPQQIKDWKFE</sequence>
<comment type="caution">
    <text evidence="7">The sequence shown here is derived from an EMBL/GenBank/DDBJ whole genome shotgun (WGS) entry which is preliminary data.</text>
</comment>
<dbReference type="RefSeq" id="WP_097554402.1">
    <property type="nucleotide sequence ID" value="NZ_PCMW01000058.1"/>
</dbReference>
<gene>
    <name evidence="6" type="primary">rlmF</name>
    <name evidence="7" type="ORF">B0A77_10550</name>
</gene>
<comment type="function">
    <text evidence="6">Specifically methylates the adenine in position 1618 of 23S rRNA.</text>
</comment>
<dbReference type="Gene3D" id="3.40.50.150">
    <property type="entry name" value="Vaccinia Virus protein VP39"/>
    <property type="match status" value="1"/>
</dbReference>
<dbReference type="GO" id="GO:0005737">
    <property type="term" value="C:cytoplasm"/>
    <property type="evidence" value="ECO:0007669"/>
    <property type="project" value="UniProtKB-SubCell"/>
</dbReference>
<name>A0A2H3KU04_9FLAO</name>
<keyword evidence="3 6" id="KW-0489">Methyltransferase</keyword>
<dbReference type="AlphaFoldDB" id="A0A2H3KU04"/>
<dbReference type="GO" id="GO:0070475">
    <property type="term" value="P:rRNA base methylation"/>
    <property type="evidence" value="ECO:0007669"/>
    <property type="project" value="TreeGrafter"/>
</dbReference>
<protein>
    <recommendedName>
        <fullName evidence="6">Ribosomal RNA large subunit methyltransferase F</fullName>
        <ecNumber evidence="6">2.1.1.181</ecNumber>
    </recommendedName>
    <alternativeName>
        <fullName evidence="6">23S rRNA mA1618 methyltransferase</fullName>
    </alternativeName>
    <alternativeName>
        <fullName evidence="6">rRNA adenine N-6-methyltransferase</fullName>
    </alternativeName>
</protein>
<reference evidence="7 8" key="1">
    <citation type="submission" date="2017-09" db="EMBL/GenBank/DDBJ databases">
        <title>Whole genomes of Flavobacteriaceae.</title>
        <authorList>
            <person name="Stine C."/>
            <person name="Li C."/>
            <person name="Tadesse D."/>
        </authorList>
    </citation>
    <scope>NUCLEOTIDE SEQUENCE [LARGE SCALE GENOMIC DNA]</scope>
    <source>
        <strain evidence="7 8">ATCC 35036</strain>
    </source>
</reference>
<comment type="similarity">
    <text evidence="6">Belongs to the methyltransferase superfamily. METTL16/RlmF family.</text>
</comment>
<keyword evidence="2 6" id="KW-0698">rRNA processing</keyword>
<dbReference type="GO" id="GO:0052907">
    <property type="term" value="F:23S rRNA (adenine(1618)-N(6))-methyltransferase activity"/>
    <property type="evidence" value="ECO:0007669"/>
    <property type="project" value="UniProtKB-EC"/>
</dbReference>
<keyword evidence="1 6" id="KW-0963">Cytoplasm</keyword>
<evidence type="ECO:0000256" key="2">
    <source>
        <dbReference type="ARBA" id="ARBA00022552"/>
    </source>
</evidence>
<accession>A0A2H3KU04</accession>
<evidence type="ECO:0000313" key="8">
    <source>
        <dbReference type="Proteomes" id="UP000220828"/>
    </source>
</evidence>
<dbReference type="InterPro" id="IPR010286">
    <property type="entry name" value="METTL16/RlmF"/>
</dbReference>
<dbReference type="HAMAP" id="MF_01848">
    <property type="entry name" value="23SrRNA_methyltr_F"/>
    <property type="match status" value="1"/>
</dbReference>
<evidence type="ECO:0000256" key="6">
    <source>
        <dbReference type="HAMAP-Rule" id="MF_01848"/>
    </source>
</evidence>
<dbReference type="SUPFAM" id="SSF53335">
    <property type="entry name" value="S-adenosyl-L-methionine-dependent methyltransferases"/>
    <property type="match status" value="1"/>
</dbReference>
<evidence type="ECO:0000256" key="4">
    <source>
        <dbReference type="ARBA" id="ARBA00022679"/>
    </source>
</evidence>
<dbReference type="EMBL" id="PCMW01000058">
    <property type="protein sequence ID" value="PDS23538.1"/>
    <property type="molecule type" value="Genomic_DNA"/>
</dbReference>
<evidence type="ECO:0000256" key="1">
    <source>
        <dbReference type="ARBA" id="ARBA00022490"/>
    </source>
</evidence>
<dbReference type="OrthoDB" id="1115728at2"/>
<evidence type="ECO:0000256" key="5">
    <source>
        <dbReference type="ARBA" id="ARBA00022691"/>
    </source>
</evidence>
<dbReference type="PANTHER" id="PTHR13393:SF0">
    <property type="entry name" value="RNA N6-ADENOSINE-METHYLTRANSFERASE METTL16"/>
    <property type="match status" value="1"/>
</dbReference>
<dbReference type="PIRSF" id="PIRSF029038">
    <property type="entry name" value="Mtase_YbiN_prd"/>
    <property type="match status" value="1"/>
</dbReference>